<evidence type="ECO:0000256" key="2">
    <source>
        <dbReference type="ARBA" id="ARBA00009347"/>
    </source>
</evidence>
<comment type="cofactor">
    <cofactor evidence="1 5">
        <name>FAD</name>
        <dbReference type="ChEBI" id="CHEBI:57692"/>
    </cofactor>
</comment>
<evidence type="ECO:0000256" key="4">
    <source>
        <dbReference type="ARBA" id="ARBA00022827"/>
    </source>
</evidence>
<evidence type="ECO:0000313" key="10">
    <source>
        <dbReference type="Proteomes" id="UP001150259"/>
    </source>
</evidence>
<dbReference type="Pfam" id="PF02770">
    <property type="entry name" value="Acyl-CoA_dh_M"/>
    <property type="match status" value="1"/>
</dbReference>
<dbReference type="InterPro" id="IPR009075">
    <property type="entry name" value="AcylCo_DH/oxidase_C"/>
</dbReference>
<keyword evidence="4 5" id="KW-0274">FAD</keyword>
<dbReference type="SUPFAM" id="SSF56645">
    <property type="entry name" value="Acyl-CoA dehydrogenase NM domain-like"/>
    <property type="match status" value="1"/>
</dbReference>
<reference evidence="9 10" key="1">
    <citation type="submission" date="2022-11" db="EMBL/GenBank/DDBJ databases">
        <title>Anaerobic phenanthrene biodegradation by a DNRA strain PheN6.</title>
        <authorList>
            <person name="Zhang Z."/>
        </authorList>
    </citation>
    <scope>NUCLEOTIDE SEQUENCE [LARGE SCALE GENOMIC DNA]</scope>
    <source>
        <strain evidence="9 10">PheN6</strain>
    </source>
</reference>
<comment type="caution">
    <text evidence="9">The sequence shown here is derived from an EMBL/GenBank/DDBJ whole genome shotgun (WGS) entry which is preliminary data.</text>
</comment>
<evidence type="ECO:0000256" key="6">
    <source>
        <dbReference type="SAM" id="MobiDB-lite"/>
    </source>
</evidence>
<dbReference type="InterPro" id="IPR006091">
    <property type="entry name" value="Acyl-CoA_Oxase/DH_mid-dom"/>
</dbReference>
<evidence type="ECO:0000256" key="5">
    <source>
        <dbReference type="RuleBase" id="RU362125"/>
    </source>
</evidence>
<accession>A0ABT5GM01</accession>
<proteinExistence type="inferred from homology"/>
<dbReference type="Pfam" id="PF00441">
    <property type="entry name" value="Acyl-CoA_dh_1"/>
    <property type="match status" value="1"/>
</dbReference>
<dbReference type="Gene3D" id="1.20.140.10">
    <property type="entry name" value="Butyryl-CoA Dehydrogenase, subunit A, domain 3"/>
    <property type="match status" value="1"/>
</dbReference>
<evidence type="ECO:0000256" key="3">
    <source>
        <dbReference type="ARBA" id="ARBA00022630"/>
    </source>
</evidence>
<evidence type="ECO:0000259" key="8">
    <source>
        <dbReference type="Pfam" id="PF02770"/>
    </source>
</evidence>
<evidence type="ECO:0000313" key="9">
    <source>
        <dbReference type="EMBL" id="MDC5698910.1"/>
    </source>
</evidence>
<keyword evidence="5" id="KW-0560">Oxidoreductase</keyword>
<dbReference type="InterPro" id="IPR009100">
    <property type="entry name" value="AcylCoA_DH/oxidase_NM_dom_sf"/>
</dbReference>
<dbReference type="InterPro" id="IPR046373">
    <property type="entry name" value="Acyl-CoA_Oxase/DH_mid-dom_sf"/>
</dbReference>
<evidence type="ECO:0000256" key="1">
    <source>
        <dbReference type="ARBA" id="ARBA00001974"/>
    </source>
</evidence>
<dbReference type="PANTHER" id="PTHR43884">
    <property type="entry name" value="ACYL-COA DEHYDROGENASE"/>
    <property type="match status" value="1"/>
</dbReference>
<feature type="region of interest" description="Disordered" evidence="6">
    <location>
        <begin position="59"/>
        <end position="97"/>
    </location>
</feature>
<dbReference type="PANTHER" id="PTHR43884:SF12">
    <property type="entry name" value="ISOVALERYL-COA DEHYDROGENASE, MITOCHONDRIAL-RELATED"/>
    <property type="match status" value="1"/>
</dbReference>
<dbReference type="Gene3D" id="2.40.110.10">
    <property type="entry name" value="Butyryl-CoA Dehydrogenase, subunit A, domain 2"/>
    <property type="match status" value="1"/>
</dbReference>
<comment type="similarity">
    <text evidence="2 5">Belongs to the acyl-CoA dehydrogenase family.</text>
</comment>
<keyword evidence="10" id="KW-1185">Reference proteome</keyword>
<feature type="compositionally biased region" description="Basic and acidic residues" evidence="6">
    <location>
        <begin position="70"/>
        <end position="85"/>
    </location>
</feature>
<dbReference type="Gene3D" id="1.10.540.10">
    <property type="entry name" value="Acyl-CoA dehydrogenase/oxidase, N-terminal domain"/>
    <property type="match status" value="1"/>
</dbReference>
<dbReference type="EMBL" id="JAPFQL010000092">
    <property type="protein sequence ID" value="MDC5698910.1"/>
    <property type="molecule type" value="Genomic_DNA"/>
</dbReference>
<dbReference type="Proteomes" id="UP001150259">
    <property type="component" value="Unassembled WGS sequence"/>
</dbReference>
<dbReference type="RefSeq" id="WP_272463470.1">
    <property type="nucleotide sequence ID" value="NZ_JAPFQL010000092.1"/>
</dbReference>
<dbReference type="SUPFAM" id="SSF47203">
    <property type="entry name" value="Acyl-CoA dehydrogenase C-terminal domain-like"/>
    <property type="match status" value="1"/>
</dbReference>
<protein>
    <submittedName>
        <fullName evidence="9">Acyl-CoA dehydrogenase family protein</fullName>
    </submittedName>
</protein>
<evidence type="ECO:0000259" key="7">
    <source>
        <dbReference type="Pfam" id="PF00441"/>
    </source>
</evidence>
<sequence length="426" mass="45361">MIDLEVPKKLIPIVNQARGFAEEVMRPISRKYDLAEHEYPRELDLVSAVIDGMTDSGVGQGAGAAGATRTKGESTDPGEGTHEGELAGVGAGRRAKRGNQVRNGANLSSVLSIMETCRGDVGLTLSIPRQGLGNAAIAAVANDEQKARYGKRWAAMAITEPDTGSDSGAIRTTAVKDGDHYVLNGEKIFVTAGERAELVVVWATLDRTLGKQAIKSFVVERSNPGLKLVRLEHKLGIRASDTAAFHLDNCRVPAEDLLGDPEIRIEGGFGGAMATFDNTRPLVAAMAVGLTRACLDTTTELLADVGVTVDWDRTALTQGAAAARLAQLEAEYEAAYLLTMRAAWMADNGRPNSMEASMAKAKAGRTCVNVALACVELAGATGYSESELLEKWARDSKILDIFEGTQQIQLLVVARRLLELGSAQLK</sequence>
<gene>
    <name evidence="9" type="ORF">OO014_16785</name>
</gene>
<feature type="domain" description="Acyl-CoA oxidase/dehydrogenase middle" evidence="8">
    <location>
        <begin position="155"/>
        <end position="250"/>
    </location>
</feature>
<feature type="domain" description="Acyl-CoA dehydrogenase/oxidase C-terminal" evidence="7">
    <location>
        <begin position="267"/>
        <end position="418"/>
    </location>
</feature>
<dbReference type="InterPro" id="IPR036250">
    <property type="entry name" value="AcylCo_DH-like_C"/>
</dbReference>
<dbReference type="InterPro" id="IPR037069">
    <property type="entry name" value="AcylCoA_DH/ox_N_sf"/>
</dbReference>
<name>A0ABT5GM01_9MICO</name>
<keyword evidence="3 5" id="KW-0285">Flavoprotein</keyword>
<organism evidence="9 10">
    <name type="scientific">Intrasporangium calvum</name>
    <dbReference type="NCBI Taxonomy" id="53358"/>
    <lineage>
        <taxon>Bacteria</taxon>
        <taxon>Bacillati</taxon>
        <taxon>Actinomycetota</taxon>
        <taxon>Actinomycetes</taxon>
        <taxon>Micrococcales</taxon>
        <taxon>Intrasporangiaceae</taxon>
        <taxon>Intrasporangium</taxon>
    </lineage>
</organism>